<dbReference type="Pfam" id="PF13424">
    <property type="entry name" value="TPR_12"/>
    <property type="match status" value="2"/>
</dbReference>
<dbReference type="EMBL" id="CAUOFW020002602">
    <property type="protein sequence ID" value="CAK9154904.1"/>
    <property type="molecule type" value="Genomic_DNA"/>
</dbReference>
<dbReference type="Proteomes" id="UP001642360">
    <property type="component" value="Unassembled WGS sequence"/>
</dbReference>
<dbReference type="InterPro" id="IPR019734">
    <property type="entry name" value="TPR_rpt"/>
</dbReference>
<evidence type="ECO:0000256" key="1">
    <source>
        <dbReference type="PROSITE-ProRule" id="PRU00339"/>
    </source>
</evidence>
<feature type="region of interest" description="Disordered" evidence="2">
    <location>
        <begin position="510"/>
        <end position="560"/>
    </location>
</feature>
<feature type="repeat" description="TPR" evidence="1">
    <location>
        <begin position="286"/>
        <end position="319"/>
    </location>
</feature>
<dbReference type="Gene3D" id="1.25.40.10">
    <property type="entry name" value="Tetratricopeptide repeat domain"/>
    <property type="match status" value="1"/>
</dbReference>
<proteinExistence type="predicted"/>
<dbReference type="InterPro" id="IPR011990">
    <property type="entry name" value="TPR-like_helical_dom_sf"/>
</dbReference>
<dbReference type="PROSITE" id="PS50005">
    <property type="entry name" value="TPR"/>
    <property type="match status" value="1"/>
</dbReference>
<accession>A0ABC8SCI3</accession>
<protein>
    <recommendedName>
        <fullName evidence="3">CLU central domain-containing protein</fullName>
    </recommendedName>
</protein>
<dbReference type="Pfam" id="PF12807">
    <property type="entry name" value="eIF3_p135"/>
    <property type="match status" value="1"/>
</dbReference>
<dbReference type="CDD" id="cd15466">
    <property type="entry name" value="CLU-central"/>
    <property type="match status" value="1"/>
</dbReference>
<reference evidence="4 5" key="1">
    <citation type="submission" date="2024-02" db="EMBL/GenBank/DDBJ databases">
        <authorList>
            <person name="Vignale AGUSTIN F."/>
            <person name="Sosa J E."/>
            <person name="Modenutti C."/>
        </authorList>
    </citation>
    <scope>NUCLEOTIDE SEQUENCE [LARGE SCALE GENOMIC DNA]</scope>
</reference>
<evidence type="ECO:0000313" key="4">
    <source>
        <dbReference type="EMBL" id="CAK9154904.1"/>
    </source>
</evidence>
<dbReference type="FunFam" id="1.25.40.10:FF:000230">
    <property type="entry name" value="Clustered mitochondria protein homolog"/>
    <property type="match status" value="1"/>
</dbReference>
<dbReference type="InterPro" id="IPR027523">
    <property type="entry name" value="CLU_prot"/>
</dbReference>
<comment type="caution">
    <text evidence="4">The sequence shown here is derived from an EMBL/GenBank/DDBJ whole genome shotgun (WGS) entry which is preliminary data.</text>
</comment>
<dbReference type="InterPro" id="IPR033646">
    <property type="entry name" value="CLU-central"/>
</dbReference>
<dbReference type="PANTHER" id="PTHR12601">
    <property type="entry name" value="EUKARYOTIC TRANSLATION INITIATION FACTOR 3 SUBUNIT EIF-3"/>
    <property type="match status" value="1"/>
</dbReference>
<sequence>MDVLRDSEDHDLGHAISHFFNCFFGNSQGVSVKGLSNSTQSRTPKDHLGHHASSKSPRGQARWKSGGSVRKKLSSYMSITSDSLWSDIQEFAKLKYQFELLEDAKSRAKTISVIRNFCQKVGITVAARKYDLSAVAPFQTSDILNVQPVVKHSIPICSEAKDLVETGKVQLAEGMLSEAYALFSEAFTMLQQVTGPMHREVANCCRYLAMVLYHAGDMASAIMQQHKELIINERCLGLDHPDTAHSYGNMALFYHGLNQTELALRHMSRALLLLSLSSGPDHPDVAATFINVAMMYQDIGNMNTALRYLQEALKKNQTLLGEEHIQTAVCYHALAIAFNCMGAFKLSHQHEKKTYDILVKQLGEEDSRTRDSQNWMKTFKMRELQMNAQKQKGQALNTQKAIDFFKAHPDLIHAFQAAAAGGSGSSSASLNKSLNSAIIGEAVPRGRGVDERAARAAAEMRKKAAARGLLIRPHGVPVQALPPLTHLLDIINSGMTPDAVSNEGTDRIKKEVNGHSSSGTEAAPEDQSRPEQQDQTPVGLGTGLAALDAKKQKTKPKATA</sequence>
<dbReference type="AlphaFoldDB" id="A0ABC8SCI3"/>
<feature type="domain" description="CLU central" evidence="3">
    <location>
        <begin position="3"/>
        <end position="131"/>
    </location>
</feature>
<keyword evidence="1" id="KW-0802">TPR repeat</keyword>
<feature type="region of interest" description="Disordered" evidence="2">
    <location>
        <begin position="34"/>
        <end position="67"/>
    </location>
</feature>
<evidence type="ECO:0000256" key="2">
    <source>
        <dbReference type="SAM" id="MobiDB-lite"/>
    </source>
</evidence>
<keyword evidence="5" id="KW-1185">Reference proteome</keyword>
<organism evidence="4 5">
    <name type="scientific">Ilex paraguariensis</name>
    <name type="common">yerba mate</name>
    <dbReference type="NCBI Taxonomy" id="185542"/>
    <lineage>
        <taxon>Eukaryota</taxon>
        <taxon>Viridiplantae</taxon>
        <taxon>Streptophyta</taxon>
        <taxon>Embryophyta</taxon>
        <taxon>Tracheophyta</taxon>
        <taxon>Spermatophyta</taxon>
        <taxon>Magnoliopsida</taxon>
        <taxon>eudicotyledons</taxon>
        <taxon>Gunneridae</taxon>
        <taxon>Pentapetalae</taxon>
        <taxon>asterids</taxon>
        <taxon>campanulids</taxon>
        <taxon>Aquifoliales</taxon>
        <taxon>Aquifoliaceae</taxon>
        <taxon>Ilex</taxon>
    </lineage>
</organism>
<evidence type="ECO:0000313" key="5">
    <source>
        <dbReference type="Proteomes" id="UP001642360"/>
    </source>
</evidence>
<dbReference type="SUPFAM" id="SSF48452">
    <property type="entry name" value="TPR-like"/>
    <property type="match status" value="1"/>
</dbReference>
<name>A0ABC8SCI3_9AQUA</name>
<dbReference type="SMART" id="SM00028">
    <property type="entry name" value="TPR"/>
    <property type="match status" value="3"/>
</dbReference>
<evidence type="ECO:0000259" key="3">
    <source>
        <dbReference type="Pfam" id="PF12807"/>
    </source>
</evidence>
<gene>
    <name evidence="4" type="ORF">ILEXP_LOCUS23260</name>
</gene>
<dbReference type="PANTHER" id="PTHR12601:SF6">
    <property type="entry name" value="CLUSTERED MITOCHONDRIA PROTEIN HOMOLOG"/>
    <property type="match status" value="1"/>
</dbReference>